<dbReference type="EMBL" id="JBBNFW010000142">
    <property type="protein sequence ID" value="MEQ2412697.1"/>
    <property type="molecule type" value="Genomic_DNA"/>
</dbReference>
<dbReference type="RefSeq" id="WP_021924516.1">
    <property type="nucleotide sequence ID" value="NZ_JAOQJM010000023.1"/>
</dbReference>
<gene>
    <name evidence="1" type="ORF">AAAX94_06630</name>
</gene>
<protein>
    <submittedName>
        <fullName evidence="1">SseB family protein</fullName>
    </submittedName>
</protein>
<dbReference type="Proteomes" id="UP001470752">
    <property type="component" value="Unassembled WGS sequence"/>
</dbReference>
<proteinExistence type="predicted"/>
<name>A0ABV1CJY5_9FIRM</name>
<reference evidence="1 2" key="1">
    <citation type="submission" date="2024-04" db="EMBL/GenBank/DDBJ databases">
        <title>Human intestinal bacterial collection.</title>
        <authorList>
            <person name="Pauvert C."/>
            <person name="Hitch T.C.A."/>
            <person name="Clavel T."/>
        </authorList>
    </citation>
    <scope>NUCLEOTIDE SEQUENCE [LARGE SCALE GENOMIC DNA]</scope>
    <source>
        <strain evidence="1 2">CLA-AA-H161</strain>
    </source>
</reference>
<organism evidence="1 2">
    <name type="scientific">Blautia acetigignens</name>
    <dbReference type="NCBI Taxonomy" id="2981783"/>
    <lineage>
        <taxon>Bacteria</taxon>
        <taxon>Bacillati</taxon>
        <taxon>Bacillota</taxon>
        <taxon>Clostridia</taxon>
        <taxon>Lachnospirales</taxon>
        <taxon>Lachnospiraceae</taxon>
        <taxon>Blautia</taxon>
    </lineage>
</organism>
<accession>A0ABV1CJY5</accession>
<sequence>MDNKIDEDLLGNEKIEEAIAGLQQSPTEELLAHALTVVRRRMRENGQVIIAVEPNAAADQMKLQAVKTSDGNSWWAVFTSFDEEMKGSGSVMSTFMTDIGKVLEAALSEEEIHGVIINPWNRTLMLDKTLIRIILGNMAQ</sequence>
<evidence type="ECO:0000313" key="1">
    <source>
        <dbReference type="EMBL" id="MEQ2412697.1"/>
    </source>
</evidence>
<comment type="caution">
    <text evidence="1">The sequence shown here is derived from an EMBL/GenBank/DDBJ whole genome shotgun (WGS) entry which is preliminary data.</text>
</comment>
<keyword evidence="2" id="KW-1185">Reference proteome</keyword>
<evidence type="ECO:0000313" key="2">
    <source>
        <dbReference type="Proteomes" id="UP001470752"/>
    </source>
</evidence>